<evidence type="ECO:0000313" key="3">
    <source>
        <dbReference type="Proteomes" id="UP000315017"/>
    </source>
</evidence>
<evidence type="ECO:0000313" key="2">
    <source>
        <dbReference type="EMBL" id="QDU30878.1"/>
    </source>
</evidence>
<proteinExistence type="predicted"/>
<evidence type="ECO:0000259" key="1">
    <source>
        <dbReference type="PROSITE" id="PS50075"/>
    </source>
</evidence>
<dbReference type="PROSITE" id="PS50075">
    <property type="entry name" value="CARRIER"/>
    <property type="match status" value="1"/>
</dbReference>
<gene>
    <name evidence="2" type="primary">acpP_4</name>
    <name evidence="2" type="ORF">ETAA8_60270</name>
</gene>
<dbReference type="Proteomes" id="UP000315017">
    <property type="component" value="Chromosome"/>
</dbReference>
<organism evidence="2 3">
    <name type="scientific">Anatilimnocola aggregata</name>
    <dbReference type="NCBI Taxonomy" id="2528021"/>
    <lineage>
        <taxon>Bacteria</taxon>
        <taxon>Pseudomonadati</taxon>
        <taxon>Planctomycetota</taxon>
        <taxon>Planctomycetia</taxon>
        <taxon>Pirellulales</taxon>
        <taxon>Pirellulaceae</taxon>
        <taxon>Anatilimnocola</taxon>
    </lineage>
</organism>
<accession>A0A517YKY9</accession>
<dbReference type="InterPro" id="IPR036736">
    <property type="entry name" value="ACP-like_sf"/>
</dbReference>
<reference evidence="2 3" key="1">
    <citation type="submission" date="2019-02" db="EMBL/GenBank/DDBJ databases">
        <title>Deep-cultivation of Planctomycetes and their phenomic and genomic characterization uncovers novel biology.</title>
        <authorList>
            <person name="Wiegand S."/>
            <person name="Jogler M."/>
            <person name="Boedeker C."/>
            <person name="Pinto D."/>
            <person name="Vollmers J."/>
            <person name="Rivas-Marin E."/>
            <person name="Kohn T."/>
            <person name="Peeters S.H."/>
            <person name="Heuer A."/>
            <person name="Rast P."/>
            <person name="Oberbeckmann S."/>
            <person name="Bunk B."/>
            <person name="Jeske O."/>
            <person name="Meyerdierks A."/>
            <person name="Storesund J.E."/>
            <person name="Kallscheuer N."/>
            <person name="Luecker S."/>
            <person name="Lage O.M."/>
            <person name="Pohl T."/>
            <person name="Merkel B.J."/>
            <person name="Hornburger P."/>
            <person name="Mueller R.-W."/>
            <person name="Bruemmer F."/>
            <person name="Labrenz M."/>
            <person name="Spormann A.M."/>
            <person name="Op den Camp H."/>
            <person name="Overmann J."/>
            <person name="Amann R."/>
            <person name="Jetten M.S.M."/>
            <person name="Mascher T."/>
            <person name="Medema M.H."/>
            <person name="Devos D.P."/>
            <person name="Kaster A.-K."/>
            <person name="Ovreas L."/>
            <person name="Rohde M."/>
            <person name="Galperin M.Y."/>
            <person name="Jogler C."/>
        </authorList>
    </citation>
    <scope>NUCLEOTIDE SEQUENCE [LARGE SCALE GENOMIC DNA]</scope>
    <source>
        <strain evidence="2 3">ETA_A8</strain>
    </source>
</reference>
<sequence>MTNAEIRDEILDILSDIAPDEDLSGLVDEKPFREQLELDSMDFLDIVMELRKRHRIQIPEGDYTHLASMASTVAYLEPTMKDMVKK</sequence>
<dbReference type="OrthoDB" id="9810922at2"/>
<dbReference type="EMBL" id="CP036274">
    <property type="protein sequence ID" value="QDU30878.1"/>
    <property type="molecule type" value="Genomic_DNA"/>
</dbReference>
<feature type="domain" description="Carrier" evidence="1">
    <location>
        <begin position="1"/>
        <end position="80"/>
    </location>
</feature>
<dbReference type="RefSeq" id="WP_145097092.1">
    <property type="nucleotide sequence ID" value="NZ_CP036274.1"/>
</dbReference>
<protein>
    <submittedName>
        <fullName evidence="2">Acyl carrier protein</fullName>
    </submittedName>
</protein>
<dbReference type="Pfam" id="PF00550">
    <property type="entry name" value="PP-binding"/>
    <property type="match status" value="1"/>
</dbReference>
<keyword evidence="3" id="KW-1185">Reference proteome</keyword>
<dbReference type="Gene3D" id="1.10.1200.10">
    <property type="entry name" value="ACP-like"/>
    <property type="match status" value="1"/>
</dbReference>
<dbReference type="AlphaFoldDB" id="A0A517YKY9"/>
<dbReference type="InterPro" id="IPR009081">
    <property type="entry name" value="PP-bd_ACP"/>
</dbReference>
<dbReference type="SUPFAM" id="SSF47336">
    <property type="entry name" value="ACP-like"/>
    <property type="match status" value="1"/>
</dbReference>
<dbReference type="KEGG" id="aagg:ETAA8_60270"/>
<name>A0A517YKY9_9BACT</name>